<dbReference type="Gene3D" id="2.30.42.10">
    <property type="match status" value="3"/>
</dbReference>
<dbReference type="GO" id="GO:0032426">
    <property type="term" value="C:stereocilium tip"/>
    <property type="evidence" value="ECO:0007669"/>
    <property type="project" value="TreeGrafter"/>
</dbReference>
<feature type="compositionally biased region" description="Basic and acidic residues" evidence="4">
    <location>
        <begin position="928"/>
        <end position="950"/>
    </location>
</feature>
<keyword evidence="2" id="KW-0677">Repeat</keyword>
<dbReference type="Pfam" id="PF21219">
    <property type="entry name" value="USH1C_N"/>
    <property type="match status" value="1"/>
</dbReference>
<evidence type="ECO:0000313" key="7">
    <source>
        <dbReference type="Proteomes" id="UP000594262"/>
    </source>
</evidence>
<dbReference type="GO" id="GO:0005929">
    <property type="term" value="C:cilium"/>
    <property type="evidence" value="ECO:0007669"/>
    <property type="project" value="TreeGrafter"/>
</dbReference>
<feature type="region of interest" description="Disordered" evidence="4">
    <location>
        <begin position="1449"/>
        <end position="1539"/>
    </location>
</feature>
<feature type="compositionally biased region" description="Basic and acidic residues" evidence="4">
    <location>
        <begin position="1449"/>
        <end position="1464"/>
    </location>
</feature>
<feature type="compositionally biased region" description="Polar residues" evidence="4">
    <location>
        <begin position="1798"/>
        <end position="1816"/>
    </location>
</feature>
<feature type="compositionally biased region" description="Basic and acidic residues" evidence="4">
    <location>
        <begin position="1161"/>
        <end position="1176"/>
    </location>
</feature>
<feature type="compositionally biased region" description="Basic and acidic residues" evidence="4">
    <location>
        <begin position="1133"/>
        <end position="1145"/>
    </location>
</feature>
<feature type="compositionally biased region" description="Basic and acidic residues" evidence="4">
    <location>
        <begin position="583"/>
        <end position="592"/>
    </location>
</feature>
<evidence type="ECO:0000256" key="3">
    <source>
        <dbReference type="ARBA" id="ARBA00023273"/>
    </source>
</evidence>
<feature type="compositionally biased region" description="Polar residues" evidence="4">
    <location>
        <begin position="1006"/>
        <end position="1015"/>
    </location>
</feature>
<feature type="compositionally biased region" description="Polar residues" evidence="4">
    <location>
        <begin position="988"/>
        <end position="999"/>
    </location>
</feature>
<feature type="domain" description="PDZ" evidence="5">
    <location>
        <begin position="162"/>
        <end position="232"/>
    </location>
</feature>
<feature type="domain" description="PDZ" evidence="5">
    <location>
        <begin position="283"/>
        <end position="364"/>
    </location>
</feature>
<feature type="compositionally biased region" description="Acidic residues" evidence="4">
    <location>
        <begin position="619"/>
        <end position="628"/>
    </location>
</feature>
<dbReference type="SUPFAM" id="SSF50156">
    <property type="entry name" value="PDZ domain-like"/>
    <property type="match status" value="3"/>
</dbReference>
<feature type="compositionally biased region" description="Low complexity" evidence="4">
    <location>
        <begin position="976"/>
        <end position="987"/>
    </location>
</feature>
<feature type="region of interest" description="Disordered" evidence="4">
    <location>
        <begin position="1558"/>
        <end position="1635"/>
    </location>
</feature>
<feature type="compositionally biased region" description="Basic and acidic residues" evidence="4">
    <location>
        <begin position="1040"/>
        <end position="1059"/>
    </location>
</feature>
<sequence length="1900" mass="211376">MTLAQMNKVQFLGVDDGLHPDDVSSYNGGMGGSVSRRSIYSTSYAHSPIMQPPIEEQNGHGVLLPPGRGSVSKNKTVSFHTNGLLPKVTTYLESEEDRSRLFKALRFYHESQDVKKLVKNLKRILSSEKSHPLFKEIKPLLTVEHVAIYEKLTEPNKNGERLLKITKKRGEESYGFSLRGGKEHGLGFFVTAVADGSPAYLTGLKAGDEIRKVNGLPLQETLHEEFLAILNQNASLTLTVKNVGTIPCKNHDGEIMWNKIDNEEDSDVIANNETEDLSRTDRLVSFVVGKEGIGIIIQKKVENHEGVYIISVAENSVAAEVHLKVGDQILDVNGKSFRDISHSQAVDALRGKSRITMIVRYNEDVYNILSGPKEIKSILITEPKQEDNGESKKKPKKAKFTNKKNFELIEYDDVEPEYEVDNEDFIVPSASNFEYPAEILRGREVHFVPVPKIASLDIDLLRRDGYISVIAVHQGGAVQRHGFIEPGDWIMNVEGDDLYGLPLKTAKEIISAAMKRWSKYIEFIIACPPGRTPIDLPTKQETVQVLKDPQFTLKSTVSNNSFKDNFDGVKGAISAFNGNPVVKRDMSKRKDSLAMTRPKFNQPSSNHHTNNNNNHNNNNEEEYEEEEKESTKTNSWQDRQQFFNGGNNSLLSSKPTSPIKSNGSSPVKSPVKSNGVSFANNGQTYSQNANYTSSQKSHNSTSNGSYGSSNGYSKPNSFKNPSGSSFMGVNNTKNNNDRPPSNRPPSSRPPPKSSPNGNATEENSSSPSRQPFILKSQNAPPPPARTSVASSSQRFESQQNSNLTNIRNGLPNEVVMKAKERNERNFTPKRPETLQLNRNNTDNTVETSPQNNGVPERAEVEEAQQDAENSLSVSAARDMFRKLSPTTETAPESKPKPGKLSRSIFGESTQSSAQTSEKPKVGKISKSFFEEKQKGNENEKIPPVKSEKKVSKWGKVQTTSSAKNSPSTPQPPPQSVPSVVSSPVESTLDSTRSTSSQESVLDYTLNLDSSTNQDSSKADLNVSSPVKEESQSISNEEEMPQGRDRVSSFRDMFQKKNEDEAPMLKPKDEEIDALNTSVSSVRSMFQDNSKDKEISFKKPPSRLSGVGDDMFFQKGRAKGKSPRLSSTRGLFFEPEKVPEISKQDDQEITEISTNQETVSPQEEKPKGGESDDENKRPRTPQDIWEASQEEFDNKQSDGESKNTEEENFDDAASRTHMLLMKQASTSGEMPAQVQMAQILGDKNQLKRLPSFSSEHGSPRSARSNTSTPRTTKTTEHESPSHAKRNTSAPRINKAKDEEEGVNHRPESTIYRPESPVKEDVKPVKGSVSNAKRLFENSSILSEERTPSPSFQNIKLKKVPQNKIDAEINYENKVENKNEDQNENTDIKPTEKSDVKSNGDNMVAPERKEKPTQTKVKEFASPDSWISTSPKSKAGFLFEDDNMKLIFDNGDKSNIENSPVDEKLNSIEPVTNGESLPSTPKKEYVVEVPHSNDEKDRVSKTAVSERIRTPKPTASQNTDNRPPFQDFEFKRTVSEPVKRTFHTENKEISDFKFKRTVSDVPKRSEANTTDKNTSENNLIPSKMNSTKGSFKQQGPVYTPSQSEQIREFVKGIDFSSLEEPSPKLEKGKSKKQNPDEVYKPITVSELRAPFQSKNNDNLVPMVIETQKQTHVKPAFYQPINNNVSKPVTTQDIKKVINEPPPPLSLETVESSTPVIISPSGKPIKSILSKNKKNTPKKRSVQFSNFVDVGIAALPPTHEETRPQKPPPIPPKDPIAQTEANNNNRDINNIVDQINKSSDHFASNYTSKPISNGVTPTAQHKGAPKTGLNRREQLAQAKQKFRTSSKELTSKLSLDKNEDLVNGSAHEVLDTRPKSGASWFSDRSEDTSDGNKSKQFNSIPAY</sequence>
<dbReference type="Proteomes" id="UP000594262">
    <property type="component" value="Unplaced"/>
</dbReference>
<dbReference type="SMART" id="SM00228">
    <property type="entry name" value="PDZ"/>
    <property type="match status" value="3"/>
</dbReference>
<evidence type="ECO:0000256" key="2">
    <source>
        <dbReference type="ARBA" id="ARBA00022737"/>
    </source>
</evidence>
<dbReference type="InterPro" id="IPR036034">
    <property type="entry name" value="PDZ_sf"/>
</dbReference>
<feature type="compositionally biased region" description="Polar residues" evidence="4">
    <location>
        <begin position="1149"/>
        <end position="1160"/>
    </location>
</feature>
<evidence type="ECO:0000259" key="5">
    <source>
        <dbReference type="PROSITE" id="PS50106"/>
    </source>
</evidence>
<proteinExistence type="predicted"/>
<organism evidence="6 7">
    <name type="scientific">Clytia hemisphaerica</name>
    <dbReference type="NCBI Taxonomy" id="252671"/>
    <lineage>
        <taxon>Eukaryota</taxon>
        <taxon>Metazoa</taxon>
        <taxon>Cnidaria</taxon>
        <taxon>Hydrozoa</taxon>
        <taxon>Hydroidolina</taxon>
        <taxon>Leptothecata</taxon>
        <taxon>Obeliida</taxon>
        <taxon>Clytiidae</taxon>
        <taxon>Clytia</taxon>
    </lineage>
</organism>
<feature type="compositionally biased region" description="Polar residues" evidence="4">
    <location>
        <begin position="635"/>
        <end position="696"/>
    </location>
</feature>
<feature type="region of interest" description="Disordered" evidence="4">
    <location>
        <begin position="583"/>
        <end position="1069"/>
    </location>
</feature>
<feature type="compositionally biased region" description="Polar residues" evidence="4">
    <location>
        <begin position="1565"/>
        <end position="1591"/>
    </location>
</feature>
<feature type="region of interest" description="Disordered" evidence="4">
    <location>
        <begin position="1753"/>
        <end position="1782"/>
    </location>
</feature>
<evidence type="ECO:0000313" key="6">
    <source>
        <dbReference type="EnsemblMetazoa" id="CLYHEMP022171.2"/>
    </source>
</evidence>
<feature type="compositionally biased region" description="Polar residues" evidence="4">
    <location>
        <begin position="1467"/>
        <end position="1477"/>
    </location>
</feature>
<feature type="region of interest" description="Disordered" evidence="4">
    <location>
        <begin position="1083"/>
        <end position="1430"/>
    </location>
</feature>
<feature type="compositionally biased region" description="Polar residues" evidence="4">
    <location>
        <begin position="718"/>
        <end position="733"/>
    </location>
</feature>
<dbReference type="Gene3D" id="1.20.1160.20">
    <property type="match status" value="1"/>
</dbReference>
<feature type="compositionally biased region" description="Basic and acidic residues" evidence="4">
    <location>
        <begin position="1526"/>
        <end position="1539"/>
    </location>
</feature>
<feature type="compositionally biased region" description="Polar residues" evidence="4">
    <location>
        <begin position="1250"/>
        <end position="1264"/>
    </location>
</feature>
<dbReference type="OrthoDB" id="7734647at2759"/>
<feature type="compositionally biased region" description="Basic and acidic residues" evidence="4">
    <location>
        <begin position="1880"/>
        <end position="1890"/>
    </location>
</feature>
<feature type="compositionally biased region" description="Polar residues" evidence="4">
    <location>
        <begin position="1335"/>
        <end position="1352"/>
    </location>
</feature>
<feature type="region of interest" description="Disordered" evidence="4">
    <location>
        <begin position="1798"/>
        <end position="1826"/>
    </location>
</feature>
<feature type="compositionally biased region" description="Low complexity" evidence="4">
    <location>
        <begin position="604"/>
        <end position="617"/>
    </location>
</feature>
<protein>
    <recommendedName>
        <fullName evidence="5">PDZ domain-containing protein</fullName>
    </recommendedName>
</protein>
<feature type="compositionally biased region" description="Basic and acidic residues" evidence="4">
    <location>
        <begin position="1479"/>
        <end position="1507"/>
    </location>
</feature>
<dbReference type="EnsemblMetazoa" id="CLYHEMT022171.2">
    <property type="protein sequence ID" value="CLYHEMP022171.2"/>
    <property type="gene ID" value="CLYHEMG022171"/>
</dbReference>
<feature type="compositionally biased region" description="Polar residues" evidence="4">
    <location>
        <begin position="787"/>
        <end position="807"/>
    </location>
</feature>
<name>A0A7M6DQC4_9CNID</name>
<evidence type="ECO:0000256" key="1">
    <source>
        <dbReference type="ARBA" id="ARBA00004316"/>
    </source>
</evidence>
<feature type="compositionally biased region" description="Basic and acidic residues" evidence="4">
    <location>
        <begin position="816"/>
        <end position="832"/>
    </location>
</feature>
<comment type="subcellular location">
    <subcellularLocation>
        <location evidence="1">Cell projection</location>
    </subcellularLocation>
</comment>
<feature type="compositionally biased region" description="Polar residues" evidence="4">
    <location>
        <begin position="834"/>
        <end position="853"/>
    </location>
</feature>
<dbReference type="InterPro" id="IPR051844">
    <property type="entry name" value="USH2_Complex_Protein"/>
</dbReference>
<dbReference type="InterPro" id="IPR030237">
    <property type="entry name" value="Harmonin_N"/>
</dbReference>
<dbReference type="GO" id="GO:0002142">
    <property type="term" value="C:stereocilia ankle link complex"/>
    <property type="evidence" value="ECO:0007669"/>
    <property type="project" value="TreeGrafter"/>
</dbReference>
<keyword evidence="3" id="KW-0966">Cell projection</keyword>
<dbReference type="PANTHER" id="PTHR23116">
    <property type="entry name" value="PDZ DOMAIN CONTAINING WHIRLIN AND HARMONIN-RELATED"/>
    <property type="match status" value="1"/>
</dbReference>
<dbReference type="GO" id="GO:0005886">
    <property type="term" value="C:plasma membrane"/>
    <property type="evidence" value="ECO:0007669"/>
    <property type="project" value="TreeGrafter"/>
</dbReference>
<feature type="compositionally biased region" description="Basic and acidic residues" evidence="4">
    <location>
        <begin position="1404"/>
        <end position="1419"/>
    </location>
</feature>
<feature type="compositionally biased region" description="Basic and acidic residues" evidence="4">
    <location>
        <begin position="1363"/>
        <end position="1396"/>
    </location>
</feature>
<accession>A0A7M6DQC4</accession>
<feature type="compositionally biased region" description="Pro residues" evidence="4">
    <location>
        <begin position="741"/>
        <end position="753"/>
    </location>
</feature>
<keyword evidence="7" id="KW-1185">Reference proteome</keyword>
<feature type="compositionally biased region" description="Basic and acidic residues" evidence="4">
    <location>
        <begin position="1619"/>
        <end position="1635"/>
    </location>
</feature>
<reference evidence="6" key="1">
    <citation type="submission" date="2021-01" db="UniProtKB">
        <authorList>
            <consortium name="EnsemblMetazoa"/>
        </authorList>
    </citation>
    <scope>IDENTIFICATION</scope>
</reference>
<dbReference type="PANTHER" id="PTHR23116:SF36">
    <property type="entry name" value="HARMONIN"/>
    <property type="match status" value="1"/>
</dbReference>
<feature type="compositionally biased region" description="Basic and acidic residues" evidence="4">
    <location>
        <begin position="1191"/>
        <end position="1204"/>
    </location>
</feature>
<feature type="compositionally biased region" description="Low complexity" evidence="4">
    <location>
        <begin position="697"/>
        <end position="717"/>
    </location>
</feature>
<dbReference type="Pfam" id="PF00595">
    <property type="entry name" value="PDZ"/>
    <property type="match status" value="2"/>
</dbReference>
<feature type="compositionally biased region" description="Pro residues" evidence="4">
    <location>
        <begin position="1762"/>
        <end position="1771"/>
    </location>
</feature>
<feature type="compositionally biased region" description="Polar residues" evidence="4">
    <location>
        <begin position="906"/>
        <end position="916"/>
    </location>
</feature>
<dbReference type="PROSITE" id="PS50106">
    <property type="entry name" value="PDZ"/>
    <property type="match status" value="2"/>
</dbReference>
<feature type="compositionally biased region" description="Polar residues" evidence="4">
    <location>
        <begin position="757"/>
        <end position="769"/>
    </location>
</feature>
<feature type="compositionally biased region" description="Basic and acidic residues" evidence="4">
    <location>
        <begin position="1293"/>
        <end position="1306"/>
    </location>
</feature>
<dbReference type="InterPro" id="IPR001478">
    <property type="entry name" value="PDZ"/>
</dbReference>
<feature type="region of interest" description="Disordered" evidence="4">
    <location>
        <begin position="1857"/>
        <end position="1900"/>
    </location>
</feature>
<feature type="compositionally biased region" description="Polar residues" evidence="4">
    <location>
        <begin position="1891"/>
        <end position="1900"/>
    </location>
</feature>
<evidence type="ECO:0000256" key="4">
    <source>
        <dbReference type="SAM" id="MobiDB-lite"/>
    </source>
</evidence>